<dbReference type="PANTHER" id="PTHR21666:SF286">
    <property type="entry name" value="LIPOPROTEIN NLPD"/>
    <property type="match status" value="1"/>
</dbReference>
<dbReference type="CDD" id="cd12797">
    <property type="entry name" value="M23_peptidase"/>
    <property type="match status" value="1"/>
</dbReference>
<dbReference type="InterPro" id="IPR011055">
    <property type="entry name" value="Dup_hybrid_motif"/>
</dbReference>
<reference evidence="3" key="2">
    <citation type="journal article" date="2021" name="PeerJ">
        <title>Extensive microbial diversity within the chicken gut microbiome revealed by metagenomics and culture.</title>
        <authorList>
            <person name="Gilroy R."/>
            <person name="Ravi A."/>
            <person name="Getino M."/>
            <person name="Pursley I."/>
            <person name="Horton D.L."/>
            <person name="Alikhan N.F."/>
            <person name="Baker D."/>
            <person name="Gharbi K."/>
            <person name="Hall N."/>
            <person name="Watson M."/>
            <person name="Adriaenssens E.M."/>
            <person name="Foster-Nyarko E."/>
            <person name="Jarju S."/>
            <person name="Secka A."/>
            <person name="Antonio M."/>
            <person name="Oren A."/>
            <person name="Chaudhuri R.R."/>
            <person name="La Ragione R."/>
            <person name="Hildebrand F."/>
            <person name="Pallen M.J."/>
        </authorList>
    </citation>
    <scope>NUCLEOTIDE SEQUENCE</scope>
    <source>
        <strain evidence="3">B2-22910</strain>
    </source>
</reference>
<feature type="domain" description="M23ase beta-sheet core" evidence="2">
    <location>
        <begin position="193"/>
        <end position="288"/>
    </location>
</feature>
<dbReference type="InterPro" id="IPR016047">
    <property type="entry name" value="M23ase_b-sheet_dom"/>
</dbReference>
<proteinExistence type="predicted"/>
<organism evidence="3 4">
    <name type="scientific">Candidatus Cryptobacteroides faecavium</name>
    <dbReference type="NCBI Taxonomy" id="2840762"/>
    <lineage>
        <taxon>Bacteria</taxon>
        <taxon>Pseudomonadati</taxon>
        <taxon>Bacteroidota</taxon>
        <taxon>Bacteroidia</taxon>
        <taxon>Bacteroidales</taxon>
        <taxon>Candidatus Cryptobacteroides</taxon>
    </lineage>
</organism>
<evidence type="ECO:0000259" key="2">
    <source>
        <dbReference type="Pfam" id="PF01551"/>
    </source>
</evidence>
<evidence type="ECO:0000313" key="3">
    <source>
        <dbReference type="EMBL" id="MBO8471906.1"/>
    </source>
</evidence>
<keyword evidence="1" id="KW-0812">Transmembrane</keyword>
<dbReference type="GO" id="GO:0004222">
    <property type="term" value="F:metalloendopeptidase activity"/>
    <property type="evidence" value="ECO:0007669"/>
    <property type="project" value="TreeGrafter"/>
</dbReference>
<dbReference type="EMBL" id="JADIMB010000132">
    <property type="protein sequence ID" value="MBO8471906.1"/>
    <property type="molecule type" value="Genomic_DNA"/>
</dbReference>
<dbReference type="Proteomes" id="UP000823603">
    <property type="component" value="Unassembled WGS sequence"/>
</dbReference>
<evidence type="ECO:0000313" key="4">
    <source>
        <dbReference type="Proteomes" id="UP000823603"/>
    </source>
</evidence>
<dbReference type="AlphaFoldDB" id="A0A9D9IGZ7"/>
<dbReference type="Gene3D" id="2.70.70.10">
    <property type="entry name" value="Glucose Permease (Domain IIA)"/>
    <property type="match status" value="1"/>
</dbReference>
<name>A0A9D9IGZ7_9BACT</name>
<comment type="caution">
    <text evidence="3">The sequence shown here is derived from an EMBL/GenBank/DDBJ whole genome shotgun (WGS) entry which is preliminary data.</text>
</comment>
<reference evidence="3" key="1">
    <citation type="submission" date="2020-10" db="EMBL/GenBank/DDBJ databases">
        <authorList>
            <person name="Gilroy R."/>
        </authorList>
    </citation>
    <scope>NUCLEOTIDE SEQUENCE</scope>
    <source>
        <strain evidence="3">B2-22910</strain>
    </source>
</reference>
<protein>
    <submittedName>
        <fullName evidence="3">M23 family metallopeptidase</fullName>
    </submittedName>
</protein>
<dbReference type="Pfam" id="PF01551">
    <property type="entry name" value="Peptidase_M23"/>
    <property type="match status" value="1"/>
</dbReference>
<gene>
    <name evidence="3" type="ORF">IAB82_08965</name>
</gene>
<feature type="transmembrane region" description="Helical" evidence="1">
    <location>
        <begin position="28"/>
        <end position="50"/>
    </location>
</feature>
<accession>A0A9D9IGZ7</accession>
<keyword evidence="1" id="KW-0472">Membrane</keyword>
<dbReference type="InterPro" id="IPR050570">
    <property type="entry name" value="Cell_wall_metabolism_enzyme"/>
</dbReference>
<dbReference type="PANTHER" id="PTHR21666">
    <property type="entry name" value="PEPTIDASE-RELATED"/>
    <property type="match status" value="1"/>
</dbReference>
<dbReference type="SUPFAM" id="SSF51261">
    <property type="entry name" value="Duplicated hybrid motif"/>
    <property type="match status" value="1"/>
</dbReference>
<evidence type="ECO:0000256" key="1">
    <source>
        <dbReference type="SAM" id="Phobius"/>
    </source>
</evidence>
<keyword evidence="1" id="KW-1133">Transmembrane helix</keyword>
<sequence>MSSHYVYDKDNFRFRKQSRSPKAVVLRILKYFLASVSLAILYYMVFALFFSTDKERRLKAENRMYEKMYPEMEQKQKLLEDVVSGLEVKDNMIYNDLFQTDIVSLGSESSHFLSGSDSLEASDITRHSESLYAPMRGKAREIDDTFMEIFKMLASSRADSLPPLEFPIKNLTYTSFGASVGDKINPFYKVKVRHEGLDLIAPAGTPVCASADGVVSAVQRSAKGLGNVVSVDHGNGYVTRYAHLSGIKVGRGRRVSKGSVLGEVGMSGNSFAPHLHYEIWKDTVAMDPVNFFFSSVTPEEYSAMLLLSASAGQSMD</sequence>